<dbReference type="Gene3D" id="1.10.1900.10">
    <property type="entry name" value="c-terminal domain of poly(a) binding protein"/>
    <property type="match status" value="1"/>
</dbReference>
<dbReference type="InterPro" id="IPR036053">
    <property type="entry name" value="PABP-dom"/>
</dbReference>
<dbReference type="SMART" id="SM00361">
    <property type="entry name" value="RRM_1"/>
    <property type="match status" value="4"/>
</dbReference>
<dbReference type="InterPro" id="IPR003954">
    <property type="entry name" value="RRM_euk-type"/>
</dbReference>
<evidence type="ECO:0000256" key="2">
    <source>
        <dbReference type="ARBA" id="ARBA00004496"/>
    </source>
</evidence>
<evidence type="ECO:0000256" key="5">
    <source>
        <dbReference type="ARBA" id="ARBA00022737"/>
    </source>
</evidence>
<dbReference type="STRING" id="37653.A0A0L8IDS3"/>
<comment type="function">
    <text evidence="9">Binds the poly(A) tail of mRNA.</text>
</comment>
<dbReference type="KEGG" id="obi:106874107"/>
<dbReference type="OrthoDB" id="19742at2759"/>
<evidence type="ECO:0000256" key="8">
    <source>
        <dbReference type="PROSITE-ProRule" id="PRU00176"/>
    </source>
</evidence>
<accession>A0A0L8IDS3</accession>
<dbReference type="InterPro" id="IPR002004">
    <property type="entry name" value="PABP_HYD_C"/>
</dbReference>
<dbReference type="Pfam" id="PF00658">
    <property type="entry name" value="MLLE"/>
    <property type="match status" value="1"/>
</dbReference>
<dbReference type="InterPro" id="IPR035979">
    <property type="entry name" value="RBD_domain_sf"/>
</dbReference>
<feature type="domain" description="RRM" evidence="10">
    <location>
        <begin position="288"/>
        <end position="364"/>
    </location>
</feature>
<feature type="domain" description="RRM" evidence="10">
    <location>
        <begin position="97"/>
        <end position="173"/>
    </location>
</feature>
<evidence type="ECO:0000256" key="7">
    <source>
        <dbReference type="ARBA" id="ARBA00023242"/>
    </source>
</evidence>
<dbReference type="SUPFAM" id="SSF54928">
    <property type="entry name" value="RNA-binding domain, RBD"/>
    <property type="match status" value="2"/>
</dbReference>
<dbReference type="SMART" id="SM00360">
    <property type="entry name" value="RRM"/>
    <property type="match status" value="4"/>
</dbReference>
<evidence type="ECO:0000256" key="3">
    <source>
        <dbReference type="ARBA" id="ARBA00008557"/>
    </source>
</evidence>
<dbReference type="GO" id="GO:0005737">
    <property type="term" value="C:cytoplasm"/>
    <property type="evidence" value="ECO:0007669"/>
    <property type="project" value="UniProtKB-SubCell"/>
</dbReference>
<dbReference type="InterPro" id="IPR012677">
    <property type="entry name" value="Nucleotide-bd_a/b_plait_sf"/>
</dbReference>
<comment type="subcellular location">
    <subcellularLocation>
        <location evidence="2 9">Cytoplasm</location>
    </subcellularLocation>
    <subcellularLocation>
        <location evidence="1">Nucleus</location>
    </subcellularLocation>
</comment>
<dbReference type="PROSITE" id="PS50102">
    <property type="entry name" value="RRM"/>
    <property type="match status" value="4"/>
</dbReference>
<dbReference type="CDD" id="cd12379">
    <property type="entry name" value="RRM2_I_PABPs"/>
    <property type="match status" value="1"/>
</dbReference>
<dbReference type="AlphaFoldDB" id="A0A0L8IDS3"/>
<evidence type="ECO:0000313" key="12">
    <source>
        <dbReference type="EMBL" id="KOF99180.1"/>
    </source>
</evidence>
<organism evidence="12">
    <name type="scientific">Octopus bimaculoides</name>
    <name type="common">California two-spotted octopus</name>
    <dbReference type="NCBI Taxonomy" id="37653"/>
    <lineage>
        <taxon>Eukaryota</taxon>
        <taxon>Metazoa</taxon>
        <taxon>Spiralia</taxon>
        <taxon>Lophotrochozoa</taxon>
        <taxon>Mollusca</taxon>
        <taxon>Cephalopoda</taxon>
        <taxon>Coleoidea</taxon>
        <taxon>Octopodiformes</taxon>
        <taxon>Octopoda</taxon>
        <taxon>Incirrata</taxon>
        <taxon>Octopodidae</taxon>
        <taxon>Octopus</taxon>
    </lineage>
</organism>
<dbReference type="PANTHER" id="PTHR24012">
    <property type="entry name" value="RNA BINDING PROTEIN"/>
    <property type="match status" value="1"/>
</dbReference>
<dbReference type="NCBIfam" id="TIGR01628">
    <property type="entry name" value="PABP-1234"/>
    <property type="match status" value="1"/>
</dbReference>
<dbReference type="Pfam" id="PF00076">
    <property type="entry name" value="RRM_1"/>
    <property type="match status" value="4"/>
</dbReference>
<feature type="domain" description="PABC" evidence="11">
    <location>
        <begin position="535"/>
        <end position="612"/>
    </location>
</feature>
<feature type="domain" description="RRM" evidence="10">
    <location>
        <begin position="9"/>
        <end position="87"/>
    </location>
</feature>
<dbReference type="InterPro" id="IPR034364">
    <property type="entry name" value="PABP_RRM1"/>
</dbReference>
<dbReference type="GO" id="GO:0005634">
    <property type="term" value="C:nucleus"/>
    <property type="evidence" value="ECO:0007669"/>
    <property type="project" value="UniProtKB-SubCell"/>
</dbReference>
<dbReference type="FunFam" id="3.30.70.330:FF:000234">
    <property type="entry name" value="Polyadenylate-binding protein 5"/>
    <property type="match status" value="1"/>
</dbReference>
<keyword evidence="7" id="KW-0539">Nucleus</keyword>
<dbReference type="PROSITE" id="PS51309">
    <property type="entry name" value="PABC"/>
    <property type="match status" value="1"/>
</dbReference>
<dbReference type="CDD" id="cd12380">
    <property type="entry name" value="RRM3_I_PABPs"/>
    <property type="match status" value="1"/>
</dbReference>
<name>A0A0L8IDS3_OCTBM</name>
<reference evidence="12" key="1">
    <citation type="submission" date="2015-07" db="EMBL/GenBank/DDBJ databases">
        <title>MeaNS - Measles Nucleotide Surveillance Program.</title>
        <authorList>
            <person name="Tran T."/>
            <person name="Druce J."/>
        </authorList>
    </citation>
    <scope>NUCLEOTIDE SEQUENCE</scope>
    <source>
        <strain evidence="12">UCB-OBI-ISO-001</strain>
        <tissue evidence="12">Gonad</tissue>
    </source>
</reference>
<dbReference type="CDD" id="cd12378">
    <property type="entry name" value="RRM1_I_PABPs"/>
    <property type="match status" value="1"/>
</dbReference>
<dbReference type="Gene3D" id="3.30.70.330">
    <property type="match status" value="4"/>
</dbReference>
<feature type="domain" description="RRM" evidence="10">
    <location>
        <begin position="185"/>
        <end position="262"/>
    </location>
</feature>
<keyword evidence="6 8" id="KW-0694">RNA-binding</keyword>
<gene>
    <name evidence="12" type="ORF">OCBIM_22018801mg</name>
</gene>
<evidence type="ECO:0000259" key="10">
    <source>
        <dbReference type="PROSITE" id="PS50102"/>
    </source>
</evidence>
<proteinExistence type="inferred from homology"/>
<dbReference type="GO" id="GO:0003723">
    <property type="term" value="F:RNA binding"/>
    <property type="evidence" value="ECO:0007669"/>
    <property type="project" value="UniProtKB-UniRule"/>
</dbReference>
<evidence type="ECO:0000256" key="4">
    <source>
        <dbReference type="ARBA" id="ARBA00022490"/>
    </source>
</evidence>
<comment type="similarity">
    <text evidence="3 9">Belongs to the polyadenylate-binding protein type-1 family.</text>
</comment>
<evidence type="ECO:0000256" key="9">
    <source>
        <dbReference type="RuleBase" id="RU362004"/>
    </source>
</evidence>
<keyword evidence="4 9" id="KW-0963">Cytoplasm</keyword>
<evidence type="ECO:0000256" key="1">
    <source>
        <dbReference type="ARBA" id="ARBA00004123"/>
    </source>
</evidence>
<dbReference type="InterPro" id="IPR006515">
    <property type="entry name" value="PABP_1234"/>
</dbReference>
<dbReference type="SUPFAM" id="SSF63570">
    <property type="entry name" value="PABC (PABP) domain"/>
    <property type="match status" value="1"/>
</dbReference>
<dbReference type="SMART" id="SM00517">
    <property type="entry name" value="PolyA"/>
    <property type="match status" value="1"/>
</dbReference>
<dbReference type="EMBL" id="KQ416002">
    <property type="protein sequence ID" value="KOF99180.1"/>
    <property type="molecule type" value="Genomic_DNA"/>
</dbReference>
<keyword evidence="5" id="KW-0677">Repeat</keyword>
<dbReference type="InterPro" id="IPR000504">
    <property type="entry name" value="RRM_dom"/>
</dbReference>
<evidence type="ECO:0000259" key="11">
    <source>
        <dbReference type="PROSITE" id="PS51309"/>
    </source>
</evidence>
<sequence>MSELNLLKVSLYVGDLHPEVTESQLYDKFVKIGPIESIRVCRNVLTKKSLGYAYVNFQNYLDAEKALDTLNFEAILGRPMRLMWSQRDPSLRRSGKGNVFIKNLDSSIDNKSLLDTFSAFGCILSCKIISDETGSKGYGFVHFEEEKAAEEAINKVNGMLLNGKTVYVAKFIPKKDRLKEKYKFSNVYIKNFGTDLDDEGLKNIFSKFGDIVSVKVMTDEQGQPRGFGFVSFEKADDAERAVKELDGLELNGRTLFIGRAQKIEERKKMLKEKFDIPKTEEKFRYSGFNLYVKNLDEDFDDERLYQEFSKYGDISSARVMMQNGRSKGFGFVCFDQQEAADKAIKEMNGRIVLQKPLFVTFAQSKDERKKNINNLKDSVPDTHSIIPPVTASYYLPTLPSRTSYPSQMHIGNVSRWQSPLIHQIPNQVNYNRLPTNHLKLRNSQNTRPFTGQPTGYRQNISPSFSGSGPSFMNTRPLYDNSTHARNMEALAMPHHLHNASLLHHTINPIPQQFKVPTQLTNLFQIPSVQQTKPEFTEKSLDSLSAVSPQEQKHFLGERLFPEVKKINDIMAQKITGMLLELDSSDIIHLIESPNVLREKVREAEMVLQQNTREKSFELDNTNLFSATMGYA</sequence>
<dbReference type="InterPro" id="IPR045305">
    <property type="entry name" value="RRM2_I_PABPs"/>
</dbReference>
<dbReference type="FunFam" id="3.30.70.330:FF:000651">
    <property type="entry name" value="Poly(A) binding protein cytoplasmic 1 like"/>
    <property type="match status" value="2"/>
</dbReference>
<evidence type="ECO:0000256" key="6">
    <source>
        <dbReference type="ARBA" id="ARBA00022884"/>
    </source>
</evidence>
<dbReference type="FunFam" id="3.30.70.330:FF:000003">
    <property type="entry name" value="Polyadenylate-binding protein"/>
    <property type="match status" value="1"/>
</dbReference>
<protein>
    <recommendedName>
        <fullName evidence="9">Polyadenylate-binding protein</fullName>
        <shortName evidence="9">PABP</shortName>
    </recommendedName>
</protein>